<dbReference type="InterPro" id="IPR011042">
    <property type="entry name" value="6-blade_b-propeller_TolB-like"/>
</dbReference>
<keyword evidence="4" id="KW-1185">Reference proteome</keyword>
<sequence>MLARLRILICVVTLTAVFSCKDNSPEKIPIRDFFKTPEKTFYKISPDGKYVSYLKAYKSKQNLFIQSLADGKGFMATNFSDNSVNDYFWTYNNQIIFSQDVVATDSLKMFVMDMRTLRKRTIIAEHKVKFRLLNRSRATPDVITVSMNKRDEGVLDIYRLNINTGALTLYIQNPGDVTEWFPDENGKIKLARASDGVNATILYRKDDFSKFKPIIINNFKDAVKPVAFTGKGELFYALSNVNRDKMALVEIDALTGKQTRTIYQSDKADVMNVEYYKTKHRLDYLSWDEAKPQKKFFNDSLRLVYNRLSSELKGNEIRVVDRDTAENKFIVLAYSDHNPGSYFLYDKLSGQLKKLGDINSSLNAASLCDMKPIAYKASDGLLINGYLTLPQGKKQTNLPLVVMPHSGPWARSTWGYNADVQFLANRGYAVLQVNFRGSSGYGKAFQSAGYKQVGGKIQQDITDGVKWLIAQNIANGQKVAIYGSGFGGFSALYGVSFNPDLYKCAVVQNGLINFFTFIKDTPPFFKPYLKMTYEMVGNPETDAEQLRAISPVFHTDKIKVPLMIFQGAKDPRANITELNQFVLELRKKNVPVSYFLKDNERGYFKSEANRLEMYTEIEKFLSSNLGVRH</sequence>
<dbReference type="PANTHER" id="PTHR42776:SF27">
    <property type="entry name" value="DIPEPTIDYL PEPTIDASE FAMILY MEMBER 6"/>
    <property type="match status" value="1"/>
</dbReference>
<reference evidence="4" key="1">
    <citation type="journal article" date="2019" name="Int. J. Syst. Evol. Microbiol.">
        <title>The Global Catalogue of Microorganisms (GCM) 10K type strain sequencing project: providing services to taxonomists for standard genome sequencing and annotation.</title>
        <authorList>
            <consortium name="The Broad Institute Genomics Platform"/>
            <consortium name="The Broad Institute Genome Sequencing Center for Infectious Disease"/>
            <person name="Wu L."/>
            <person name="Ma J."/>
        </authorList>
    </citation>
    <scope>NUCLEOTIDE SEQUENCE [LARGE SCALE GENOMIC DNA]</scope>
    <source>
        <strain evidence="4">JCM 17705</strain>
    </source>
</reference>
<evidence type="ECO:0000313" key="3">
    <source>
        <dbReference type="EMBL" id="GAA4325140.1"/>
    </source>
</evidence>
<dbReference type="Pfam" id="PF00326">
    <property type="entry name" value="Peptidase_S9"/>
    <property type="match status" value="1"/>
</dbReference>
<dbReference type="PANTHER" id="PTHR42776">
    <property type="entry name" value="SERINE PEPTIDASE S9 FAMILY MEMBER"/>
    <property type="match status" value="1"/>
</dbReference>
<dbReference type="SUPFAM" id="SSF82171">
    <property type="entry name" value="DPP6 N-terminal domain-like"/>
    <property type="match status" value="1"/>
</dbReference>
<feature type="domain" description="Peptidase S9 prolyl oligopeptidase catalytic" evidence="2">
    <location>
        <begin position="414"/>
        <end position="626"/>
    </location>
</feature>
<dbReference type="InterPro" id="IPR029058">
    <property type="entry name" value="AB_hydrolase_fold"/>
</dbReference>
<gene>
    <name evidence="3" type="ORF">GCM10023149_27260</name>
</gene>
<evidence type="ECO:0000313" key="4">
    <source>
        <dbReference type="Proteomes" id="UP001500582"/>
    </source>
</evidence>
<name>A0ABP8GIS5_9SPHI</name>
<evidence type="ECO:0000259" key="2">
    <source>
        <dbReference type="Pfam" id="PF00326"/>
    </source>
</evidence>
<accession>A0ABP8GIS5</accession>
<evidence type="ECO:0000256" key="1">
    <source>
        <dbReference type="ARBA" id="ARBA00022801"/>
    </source>
</evidence>
<dbReference type="Gene3D" id="3.40.50.1820">
    <property type="entry name" value="alpha/beta hydrolase"/>
    <property type="match status" value="1"/>
</dbReference>
<dbReference type="Proteomes" id="UP001500582">
    <property type="component" value="Unassembled WGS sequence"/>
</dbReference>
<organism evidence="3 4">
    <name type="scientific">Mucilaginibacter gynuensis</name>
    <dbReference type="NCBI Taxonomy" id="1302236"/>
    <lineage>
        <taxon>Bacteria</taxon>
        <taxon>Pseudomonadati</taxon>
        <taxon>Bacteroidota</taxon>
        <taxon>Sphingobacteriia</taxon>
        <taxon>Sphingobacteriales</taxon>
        <taxon>Sphingobacteriaceae</taxon>
        <taxon>Mucilaginibacter</taxon>
    </lineage>
</organism>
<protein>
    <submittedName>
        <fullName evidence="3">S9 family peptidase</fullName>
    </submittedName>
</protein>
<dbReference type="InterPro" id="IPR001375">
    <property type="entry name" value="Peptidase_S9_cat"/>
</dbReference>
<keyword evidence="1" id="KW-0378">Hydrolase</keyword>
<comment type="caution">
    <text evidence="3">The sequence shown here is derived from an EMBL/GenBank/DDBJ whole genome shotgun (WGS) entry which is preliminary data.</text>
</comment>
<dbReference type="SUPFAM" id="SSF53474">
    <property type="entry name" value="alpha/beta-Hydrolases"/>
    <property type="match status" value="1"/>
</dbReference>
<proteinExistence type="predicted"/>
<dbReference type="PROSITE" id="PS51257">
    <property type="entry name" value="PROKAR_LIPOPROTEIN"/>
    <property type="match status" value="1"/>
</dbReference>
<dbReference type="EMBL" id="BAABFT010000006">
    <property type="protein sequence ID" value="GAA4325140.1"/>
    <property type="molecule type" value="Genomic_DNA"/>
</dbReference>
<dbReference type="Gene3D" id="2.120.10.30">
    <property type="entry name" value="TolB, C-terminal domain"/>
    <property type="match status" value="1"/>
</dbReference>